<proteinExistence type="predicted"/>
<evidence type="ECO:0000313" key="3">
    <source>
        <dbReference type="Proteomes" id="UP000887116"/>
    </source>
</evidence>
<feature type="compositionally biased region" description="Basic residues" evidence="1">
    <location>
        <begin position="78"/>
        <end position="89"/>
    </location>
</feature>
<accession>A0A8X6GB69</accession>
<feature type="compositionally biased region" description="Low complexity" evidence="1">
    <location>
        <begin position="68"/>
        <end position="77"/>
    </location>
</feature>
<evidence type="ECO:0000313" key="2">
    <source>
        <dbReference type="EMBL" id="GFR00123.1"/>
    </source>
</evidence>
<feature type="region of interest" description="Disordered" evidence="1">
    <location>
        <begin position="1"/>
        <end position="128"/>
    </location>
</feature>
<keyword evidence="3" id="KW-1185">Reference proteome</keyword>
<sequence length="128" mass="14683">MCGKPKRSECPKQNNRRPKPDAPMISSSANDRSRPTLLWGCLGGGSNVVGGHEEEEIGRGWTEREKNFFPSFPSFSRPTKKRKGRRKKNRLNESRAKEGAGKEKKVPKERGWKKKRKDPQLQSIQFFT</sequence>
<dbReference type="EMBL" id="BMAO01034960">
    <property type="protein sequence ID" value="GFR00123.1"/>
    <property type="molecule type" value="Genomic_DNA"/>
</dbReference>
<feature type="compositionally biased region" description="Basic and acidic residues" evidence="1">
    <location>
        <begin position="90"/>
        <end position="110"/>
    </location>
</feature>
<feature type="compositionally biased region" description="Basic and acidic residues" evidence="1">
    <location>
        <begin position="57"/>
        <end position="67"/>
    </location>
</feature>
<comment type="caution">
    <text evidence="2">The sequence shown here is derived from an EMBL/GenBank/DDBJ whole genome shotgun (WGS) entry which is preliminary data.</text>
</comment>
<organism evidence="2 3">
    <name type="scientific">Trichonephila clavata</name>
    <name type="common">Joro spider</name>
    <name type="synonym">Nephila clavata</name>
    <dbReference type="NCBI Taxonomy" id="2740835"/>
    <lineage>
        <taxon>Eukaryota</taxon>
        <taxon>Metazoa</taxon>
        <taxon>Ecdysozoa</taxon>
        <taxon>Arthropoda</taxon>
        <taxon>Chelicerata</taxon>
        <taxon>Arachnida</taxon>
        <taxon>Araneae</taxon>
        <taxon>Araneomorphae</taxon>
        <taxon>Entelegynae</taxon>
        <taxon>Araneoidea</taxon>
        <taxon>Nephilidae</taxon>
        <taxon>Trichonephila</taxon>
    </lineage>
</organism>
<protein>
    <submittedName>
        <fullName evidence="2">Uncharacterized protein</fullName>
    </submittedName>
</protein>
<feature type="compositionally biased region" description="Basic and acidic residues" evidence="1">
    <location>
        <begin position="1"/>
        <end position="10"/>
    </location>
</feature>
<evidence type="ECO:0000256" key="1">
    <source>
        <dbReference type="SAM" id="MobiDB-lite"/>
    </source>
</evidence>
<dbReference type="OrthoDB" id="10527820at2759"/>
<reference evidence="2" key="1">
    <citation type="submission" date="2020-07" db="EMBL/GenBank/DDBJ databases">
        <title>Multicomponent nature underlies the extraordinary mechanical properties of spider dragline silk.</title>
        <authorList>
            <person name="Kono N."/>
            <person name="Nakamura H."/>
            <person name="Mori M."/>
            <person name="Yoshida Y."/>
            <person name="Ohtoshi R."/>
            <person name="Malay A.D."/>
            <person name="Moran D.A.P."/>
            <person name="Tomita M."/>
            <person name="Numata K."/>
            <person name="Arakawa K."/>
        </authorList>
    </citation>
    <scope>NUCLEOTIDE SEQUENCE</scope>
</reference>
<name>A0A8X6GB69_TRICU</name>
<dbReference type="Proteomes" id="UP000887116">
    <property type="component" value="Unassembled WGS sequence"/>
</dbReference>
<dbReference type="AlphaFoldDB" id="A0A8X6GB69"/>
<gene>
    <name evidence="2" type="ORF">TNCT_425791</name>
</gene>